<keyword evidence="5 13" id="KW-0436">Ligase</keyword>
<organism evidence="17 18">
    <name type="scientific">Candidatus Magasanikbacteria bacterium RIFCSPHIGHO2_01_FULL_47_8</name>
    <dbReference type="NCBI Taxonomy" id="1798673"/>
    <lineage>
        <taxon>Bacteria</taxon>
        <taxon>Candidatus Magasanikiibacteriota</taxon>
    </lineage>
</organism>
<dbReference type="GO" id="GO:0005524">
    <property type="term" value="F:ATP binding"/>
    <property type="evidence" value="ECO:0007669"/>
    <property type="project" value="UniProtKB-UniRule"/>
</dbReference>
<dbReference type="Gene3D" id="3.40.50.620">
    <property type="entry name" value="HUPs"/>
    <property type="match status" value="1"/>
</dbReference>
<dbReference type="Pfam" id="PF23493">
    <property type="entry name" value="CysS_C"/>
    <property type="match status" value="1"/>
</dbReference>
<feature type="short sequence motif" description="'HIGH' region" evidence="13">
    <location>
        <begin position="31"/>
        <end position="41"/>
    </location>
</feature>
<evidence type="ECO:0000313" key="18">
    <source>
        <dbReference type="Proteomes" id="UP000177953"/>
    </source>
</evidence>
<evidence type="ECO:0000256" key="6">
    <source>
        <dbReference type="ARBA" id="ARBA00022723"/>
    </source>
</evidence>
<dbReference type="SUPFAM" id="SSF47323">
    <property type="entry name" value="Anticodon-binding domain of a subclass of class I aminoacyl-tRNA synthetases"/>
    <property type="match status" value="1"/>
</dbReference>
<keyword evidence="7 13" id="KW-0547">Nucleotide-binding</keyword>
<feature type="binding site" evidence="13">
    <location>
        <position position="246"/>
    </location>
    <ligand>
        <name>Zn(2+)</name>
        <dbReference type="ChEBI" id="CHEBI:29105"/>
    </ligand>
</feature>
<evidence type="ECO:0000313" key="17">
    <source>
        <dbReference type="EMBL" id="OGH69089.1"/>
    </source>
</evidence>
<evidence type="ECO:0000256" key="1">
    <source>
        <dbReference type="ARBA" id="ARBA00004496"/>
    </source>
</evidence>
<evidence type="ECO:0000256" key="14">
    <source>
        <dbReference type="SAM" id="MobiDB-lite"/>
    </source>
</evidence>
<evidence type="ECO:0000256" key="4">
    <source>
        <dbReference type="ARBA" id="ARBA00022490"/>
    </source>
</evidence>
<dbReference type="GO" id="GO:0008270">
    <property type="term" value="F:zinc ion binding"/>
    <property type="evidence" value="ECO:0007669"/>
    <property type="project" value="UniProtKB-UniRule"/>
</dbReference>
<accession>A0A1F6MBU4</accession>
<dbReference type="InterPro" id="IPR009080">
    <property type="entry name" value="tRNAsynth_Ia_anticodon-bd"/>
</dbReference>
<protein>
    <recommendedName>
        <fullName evidence="13">Cysteine--tRNA ligase</fullName>
        <ecNumber evidence="13">6.1.1.16</ecNumber>
    </recommendedName>
    <alternativeName>
        <fullName evidence="13">Cysteinyl-tRNA synthetase</fullName>
        <shortName evidence="13">CysRS</shortName>
    </alternativeName>
</protein>
<keyword evidence="10 13" id="KW-0648">Protein biosynthesis</keyword>
<comment type="catalytic activity">
    <reaction evidence="12 13">
        <text>tRNA(Cys) + L-cysteine + ATP = L-cysteinyl-tRNA(Cys) + AMP + diphosphate</text>
        <dbReference type="Rhea" id="RHEA:17773"/>
        <dbReference type="Rhea" id="RHEA-COMP:9661"/>
        <dbReference type="Rhea" id="RHEA-COMP:9679"/>
        <dbReference type="ChEBI" id="CHEBI:30616"/>
        <dbReference type="ChEBI" id="CHEBI:33019"/>
        <dbReference type="ChEBI" id="CHEBI:35235"/>
        <dbReference type="ChEBI" id="CHEBI:78442"/>
        <dbReference type="ChEBI" id="CHEBI:78517"/>
        <dbReference type="ChEBI" id="CHEBI:456215"/>
        <dbReference type="EC" id="6.1.1.16"/>
    </reaction>
</comment>
<dbReference type="GO" id="GO:0004817">
    <property type="term" value="F:cysteine-tRNA ligase activity"/>
    <property type="evidence" value="ECO:0007669"/>
    <property type="project" value="UniProtKB-UniRule"/>
</dbReference>
<dbReference type="InterPro" id="IPR032678">
    <property type="entry name" value="tRNA-synt_1_cat_dom"/>
</dbReference>
<dbReference type="InterPro" id="IPR014729">
    <property type="entry name" value="Rossmann-like_a/b/a_fold"/>
</dbReference>
<evidence type="ECO:0000256" key="11">
    <source>
        <dbReference type="ARBA" id="ARBA00023146"/>
    </source>
</evidence>
<reference evidence="17 18" key="1">
    <citation type="journal article" date="2016" name="Nat. Commun.">
        <title>Thousands of microbial genomes shed light on interconnected biogeochemical processes in an aquifer system.</title>
        <authorList>
            <person name="Anantharaman K."/>
            <person name="Brown C.T."/>
            <person name="Hug L.A."/>
            <person name="Sharon I."/>
            <person name="Castelle C.J."/>
            <person name="Probst A.J."/>
            <person name="Thomas B.C."/>
            <person name="Singh A."/>
            <person name="Wilkins M.J."/>
            <person name="Karaoz U."/>
            <person name="Brodie E.L."/>
            <person name="Williams K.H."/>
            <person name="Hubbard S.S."/>
            <person name="Banfield J.F."/>
        </authorList>
    </citation>
    <scope>NUCLEOTIDE SEQUENCE [LARGE SCALE GENOMIC DNA]</scope>
</reference>
<dbReference type="InterPro" id="IPR024909">
    <property type="entry name" value="Cys-tRNA/MSH_ligase"/>
</dbReference>
<evidence type="ECO:0000256" key="2">
    <source>
        <dbReference type="ARBA" id="ARBA00005594"/>
    </source>
</evidence>
<dbReference type="FunFam" id="3.40.50.620:FF:000130">
    <property type="entry name" value="Cysteine--tRNA ligase"/>
    <property type="match status" value="1"/>
</dbReference>
<feature type="short sequence motif" description="'KMSKS' region" evidence="13">
    <location>
        <begin position="278"/>
        <end position="282"/>
    </location>
</feature>
<dbReference type="EMBL" id="MFPU01000067">
    <property type="protein sequence ID" value="OGH69089.1"/>
    <property type="molecule type" value="Genomic_DNA"/>
</dbReference>
<feature type="domain" description="tRNA synthetases class I catalytic" evidence="15">
    <location>
        <begin position="16"/>
        <end position="326"/>
    </location>
</feature>
<dbReference type="InterPro" id="IPR015803">
    <property type="entry name" value="Cys-tRNA-ligase"/>
</dbReference>
<feature type="compositionally biased region" description="Gly residues" evidence="14">
    <location>
        <begin position="362"/>
        <end position="374"/>
    </location>
</feature>
<comment type="subcellular location">
    <subcellularLocation>
        <location evidence="1 13">Cytoplasm</location>
    </subcellularLocation>
</comment>
<evidence type="ECO:0000256" key="9">
    <source>
        <dbReference type="ARBA" id="ARBA00022840"/>
    </source>
</evidence>
<comment type="caution">
    <text evidence="17">The sequence shown here is derived from an EMBL/GenBank/DDBJ whole genome shotgun (WGS) entry which is preliminary data.</text>
</comment>
<dbReference type="GO" id="GO:0005829">
    <property type="term" value="C:cytosol"/>
    <property type="evidence" value="ECO:0007669"/>
    <property type="project" value="TreeGrafter"/>
</dbReference>
<dbReference type="EC" id="6.1.1.16" evidence="13"/>
<evidence type="ECO:0000259" key="16">
    <source>
        <dbReference type="Pfam" id="PF23493"/>
    </source>
</evidence>
<dbReference type="CDD" id="cd00672">
    <property type="entry name" value="CysRS_core"/>
    <property type="match status" value="1"/>
</dbReference>
<dbReference type="Gene3D" id="1.20.120.1910">
    <property type="entry name" value="Cysteine-tRNA ligase, C-terminal anti-codon recognition domain"/>
    <property type="match status" value="1"/>
</dbReference>
<evidence type="ECO:0000256" key="5">
    <source>
        <dbReference type="ARBA" id="ARBA00022598"/>
    </source>
</evidence>
<sequence>MSLYLFNTLTRRLEEFKPIKKRRAGLYTCGPTVYNYAHIGNLRTYIFEDILKRVLQYNDYKVKHVMNITDVGHLTSDGDVGEDKMEKGAAREHKTAWEIAEFYTKAFLNDLNDLNILRPDAFPRATDHIKDQIKLIKKLEKKGFTYQTADGVYFDTSKLADYGKLAQLNKQELRGGVRVDVGDKKNITDFALWKFSPPLGNRQMEWKSPWGTGFPGWHIECSAMSVKYLGQPFDIHCGGIDHIPVHHTNEVAQSEAAYGKPLANYWLHGEFLLMGSDKMAKSGDNFVTLQTLKEHGISPLAYRYFVLQTHYRKQLTFSWDALEAAQNGLTHLYNSAAGLSQSTATTPRPSLERRGGQVSPPAGGGGALAGRGGGSTSLTIEQKFLEAITNDLDLPTALALVWQAVKERGISQKQLFKFDEVLGLQIKENLNRVEVIPEEIQKLVAERDHARAAKDWTKSDELRKQLEAMGYEVKDTKDGTKINKKKSA</sequence>
<dbReference type="PRINTS" id="PR00983">
    <property type="entry name" value="TRNASYNTHCYS"/>
</dbReference>
<gene>
    <name evidence="13" type="primary">cysS</name>
    <name evidence="17" type="ORF">A2754_01785</name>
</gene>
<keyword evidence="8 13" id="KW-0862">Zinc</keyword>
<keyword evidence="6 13" id="KW-0479">Metal-binding</keyword>
<name>A0A1F6MBU4_9BACT</name>
<keyword evidence="11 13" id="KW-0030">Aminoacyl-tRNA synthetase</keyword>
<dbReference type="HAMAP" id="MF_00041">
    <property type="entry name" value="Cys_tRNA_synth"/>
    <property type="match status" value="1"/>
</dbReference>
<feature type="region of interest" description="Disordered" evidence="14">
    <location>
        <begin position="340"/>
        <end position="374"/>
    </location>
</feature>
<comment type="similarity">
    <text evidence="2 13">Belongs to the class-I aminoacyl-tRNA synthetase family.</text>
</comment>
<dbReference type="Proteomes" id="UP000177953">
    <property type="component" value="Unassembled WGS sequence"/>
</dbReference>
<feature type="domain" description="Cysteinyl-tRNA ligase anticodon binding" evidence="16">
    <location>
        <begin position="436"/>
        <end position="479"/>
    </location>
</feature>
<evidence type="ECO:0000256" key="13">
    <source>
        <dbReference type="HAMAP-Rule" id="MF_00041"/>
    </source>
</evidence>
<feature type="binding site" evidence="13">
    <location>
        <position position="221"/>
    </location>
    <ligand>
        <name>Zn(2+)</name>
        <dbReference type="ChEBI" id="CHEBI:29105"/>
    </ligand>
</feature>
<evidence type="ECO:0000256" key="12">
    <source>
        <dbReference type="ARBA" id="ARBA00047398"/>
    </source>
</evidence>
<evidence type="ECO:0000259" key="15">
    <source>
        <dbReference type="Pfam" id="PF01406"/>
    </source>
</evidence>
<dbReference type="AlphaFoldDB" id="A0A1F6MBU4"/>
<keyword evidence="9 13" id="KW-0067">ATP-binding</keyword>
<comment type="cofactor">
    <cofactor evidence="13">
        <name>Zn(2+)</name>
        <dbReference type="ChEBI" id="CHEBI:29105"/>
    </cofactor>
    <text evidence="13">Binds 1 zinc ion per subunit.</text>
</comment>
<dbReference type="GO" id="GO:0006423">
    <property type="term" value="P:cysteinyl-tRNA aminoacylation"/>
    <property type="evidence" value="ECO:0007669"/>
    <property type="project" value="UniProtKB-UniRule"/>
</dbReference>
<dbReference type="Pfam" id="PF01406">
    <property type="entry name" value="tRNA-synt_1e"/>
    <property type="match status" value="1"/>
</dbReference>
<feature type="binding site" evidence="13">
    <location>
        <position position="281"/>
    </location>
    <ligand>
        <name>ATP</name>
        <dbReference type="ChEBI" id="CHEBI:30616"/>
    </ligand>
</feature>
<keyword evidence="4 13" id="KW-0963">Cytoplasm</keyword>
<dbReference type="PANTHER" id="PTHR10890:SF3">
    <property type="entry name" value="CYSTEINE--TRNA LIGASE, CYTOPLASMIC"/>
    <property type="match status" value="1"/>
</dbReference>
<evidence type="ECO:0000256" key="10">
    <source>
        <dbReference type="ARBA" id="ARBA00022917"/>
    </source>
</evidence>
<evidence type="ECO:0000256" key="8">
    <source>
        <dbReference type="ARBA" id="ARBA00022833"/>
    </source>
</evidence>
<dbReference type="PANTHER" id="PTHR10890">
    <property type="entry name" value="CYSTEINYL-TRNA SYNTHETASE"/>
    <property type="match status" value="1"/>
</dbReference>
<proteinExistence type="inferred from homology"/>
<dbReference type="NCBIfam" id="TIGR00435">
    <property type="entry name" value="cysS"/>
    <property type="match status" value="1"/>
</dbReference>
<dbReference type="SUPFAM" id="SSF52374">
    <property type="entry name" value="Nucleotidylyl transferase"/>
    <property type="match status" value="1"/>
</dbReference>
<evidence type="ECO:0000256" key="7">
    <source>
        <dbReference type="ARBA" id="ARBA00022741"/>
    </source>
</evidence>
<comment type="subunit">
    <text evidence="3 13">Monomer.</text>
</comment>
<feature type="binding site" evidence="13">
    <location>
        <position position="29"/>
    </location>
    <ligand>
        <name>Zn(2+)</name>
        <dbReference type="ChEBI" id="CHEBI:29105"/>
    </ligand>
</feature>
<evidence type="ECO:0000256" key="3">
    <source>
        <dbReference type="ARBA" id="ARBA00011245"/>
    </source>
</evidence>
<feature type="binding site" evidence="13">
    <location>
        <position position="250"/>
    </location>
    <ligand>
        <name>Zn(2+)</name>
        <dbReference type="ChEBI" id="CHEBI:29105"/>
    </ligand>
</feature>
<dbReference type="InterPro" id="IPR056411">
    <property type="entry name" value="CysS_C"/>
</dbReference>